<gene>
    <name evidence="1" type="ORF">ENSA5_25840</name>
</gene>
<name>A0A2S9YAK1_9BACT</name>
<reference evidence="1 2" key="1">
    <citation type="submission" date="2018-03" db="EMBL/GenBank/DDBJ databases">
        <title>Draft Genome Sequences of the Obligatory Marine Myxobacteria Enhygromyxa salina SWB005.</title>
        <authorList>
            <person name="Poehlein A."/>
            <person name="Moghaddam J.A."/>
            <person name="Harms H."/>
            <person name="Alanjari M."/>
            <person name="Koenig G.M."/>
            <person name="Daniel R."/>
            <person name="Schaeberle T.F."/>
        </authorList>
    </citation>
    <scope>NUCLEOTIDE SEQUENCE [LARGE SCALE GENOMIC DNA]</scope>
    <source>
        <strain evidence="1 2">SWB005</strain>
    </source>
</reference>
<comment type="caution">
    <text evidence="1">The sequence shown here is derived from an EMBL/GenBank/DDBJ whole genome shotgun (WGS) entry which is preliminary data.</text>
</comment>
<sequence>MTHPARSFEFERVLDGEELAVVRAALDGYPGYDMIVSQPVAEGFGAGFLNRHDVVSHYLRTGGISGRPVNLRELADRTNFFRGTFAYGERVEVSGVEPYLYSARLREAAARLYGLPVVEPAMVFVNLMLPGQELGVHADVPEFCGLSRDEAPEWLMVVMHHSGLFERERVPIATAVSWFGDASGGAFFYWPDGPRADPREIPTHDNHCVVLDTDSVFHAVAPVKWRYESERPLLEIGVRVVWSAEEQRWIVTHNQRELMRLTRADVRVSLSWKARCFETEAQRDQVMGARARGEGLTLDEALTRLRLDLHQRGRLSSPDPGGDPRELIMALLETYLEFPNSLSD</sequence>
<dbReference type="EMBL" id="PVNK01000127">
    <property type="protein sequence ID" value="PRQ02125.1"/>
    <property type="molecule type" value="Genomic_DNA"/>
</dbReference>
<dbReference type="OrthoDB" id="7492514at2"/>
<dbReference type="AlphaFoldDB" id="A0A2S9YAK1"/>
<evidence type="ECO:0000313" key="2">
    <source>
        <dbReference type="Proteomes" id="UP000237968"/>
    </source>
</evidence>
<protein>
    <submittedName>
        <fullName evidence="1">Uncharacterized protein</fullName>
    </submittedName>
</protein>
<organism evidence="1 2">
    <name type="scientific">Enhygromyxa salina</name>
    <dbReference type="NCBI Taxonomy" id="215803"/>
    <lineage>
        <taxon>Bacteria</taxon>
        <taxon>Pseudomonadati</taxon>
        <taxon>Myxococcota</taxon>
        <taxon>Polyangia</taxon>
        <taxon>Nannocystales</taxon>
        <taxon>Nannocystaceae</taxon>
        <taxon>Enhygromyxa</taxon>
    </lineage>
</organism>
<evidence type="ECO:0000313" key="1">
    <source>
        <dbReference type="EMBL" id="PRQ02125.1"/>
    </source>
</evidence>
<accession>A0A2S9YAK1</accession>
<dbReference type="Proteomes" id="UP000237968">
    <property type="component" value="Unassembled WGS sequence"/>
</dbReference>
<proteinExistence type="predicted"/>
<keyword evidence="2" id="KW-1185">Reference proteome</keyword>
<dbReference type="RefSeq" id="WP_106391984.1">
    <property type="nucleotide sequence ID" value="NZ_PVNK01000127.1"/>
</dbReference>